<proteinExistence type="predicted"/>
<dbReference type="Proteomes" id="UP000256601">
    <property type="component" value="Unassembled WGS sequence"/>
</dbReference>
<evidence type="ECO:0008006" key="3">
    <source>
        <dbReference type="Google" id="ProtNLM"/>
    </source>
</evidence>
<dbReference type="EMBL" id="KZ859004">
    <property type="protein sequence ID" value="RDW25392.1"/>
    <property type="molecule type" value="Genomic_DNA"/>
</dbReference>
<dbReference type="AlphaFoldDB" id="A0A371C5E1"/>
<reference evidence="1 2" key="1">
    <citation type="submission" date="2018-07" db="EMBL/GenBank/DDBJ databases">
        <title>Draft Genome Assemblies for Five Robust Yarrowia lipolytica Strains Exhibiting High Lipid Production and Pentose Sugar Utilization and Sugar Alcohol Secretion from Undetoxified Lignocellulosic Biomass Hydrolysates.</title>
        <authorList>
            <consortium name="DOE Joint Genome Institute"/>
            <person name="Walker C."/>
            <person name="Ryu S."/>
            <person name="Na H."/>
            <person name="Zane M."/>
            <person name="LaButti K."/>
            <person name="Lipzen A."/>
            <person name="Haridas S."/>
            <person name="Barry K."/>
            <person name="Grigoriev I.V."/>
            <person name="Quarterman J."/>
            <person name="Slininger P."/>
            <person name="Dien B."/>
            <person name="Trinh C.T."/>
        </authorList>
    </citation>
    <scope>NUCLEOTIDE SEQUENCE [LARGE SCALE GENOMIC DNA]</scope>
    <source>
        <strain evidence="1 2">YB392</strain>
    </source>
</reference>
<evidence type="ECO:0000313" key="1">
    <source>
        <dbReference type="EMBL" id="RDW25392.1"/>
    </source>
</evidence>
<organism evidence="1 2">
    <name type="scientific">Yarrowia lipolytica</name>
    <name type="common">Candida lipolytica</name>
    <dbReference type="NCBI Taxonomy" id="4952"/>
    <lineage>
        <taxon>Eukaryota</taxon>
        <taxon>Fungi</taxon>
        <taxon>Dikarya</taxon>
        <taxon>Ascomycota</taxon>
        <taxon>Saccharomycotina</taxon>
        <taxon>Dipodascomycetes</taxon>
        <taxon>Dipodascales</taxon>
        <taxon>Dipodascales incertae sedis</taxon>
        <taxon>Yarrowia</taxon>
    </lineage>
</organism>
<sequence>MGRKLHPVTCLDLVQYPLQEREFLLVSKCDRQAMGIQNPLHFLLRWKVFQTAFFEARSKGHSFVLLKLPHSTLVFITQHFYDAEPEMDHSEAVNLITYYEHHKIFVLRQLATQYLDTNPMDIHQTVAMWRLGFKEKSVRAKNYASRHMREIRDTSEEHDAALGEAMSHLEAQELRSLVNELWLSSPIVDD</sequence>
<dbReference type="VEuPathDB" id="FungiDB:YALI1_F01755g"/>
<gene>
    <name evidence="1" type="ORF">B0I71DRAFT_132709</name>
</gene>
<accession>A0A371C5E1</accession>
<protein>
    <recommendedName>
        <fullName evidence="3">BTB domain-containing protein</fullName>
    </recommendedName>
</protein>
<evidence type="ECO:0000313" key="2">
    <source>
        <dbReference type="Proteomes" id="UP000256601"/>
    </source>
</evidence>
<name>A0A371C5E1_YARLL</name>